<sequence length="86" mass="9020">MEGGCMIPWHAYVARRPAMAGCPSNGVLGLRVEWDGRGEVVRICGVLGAPVREVALFDRVADPAILTSCEIDAVVRAAVLALGDTA</sequence>
<accession>C7CFC2</accession>
<dbReference type="Proteomes" id="UP000008070">
    <property type="component" value="Chromosome"/>
</dbReference>
<dbReference type="EMBL" id="FP103042">
    <property type="protein sequence ID" value="CAX26056.1"/>
    <property type="molecule type" value="Genomic_DNA"/>
</dbReference>
<dbReference type="KEGG" id="mdi:METDI4427"/>
<dbReference type="AlphaFoldDB" id="C7CFC2"/>
<proteinExistence type="predicted"/>
<gene>
    <name evidence="1" type="ORF">METD_I4427</name>
</gene>
<protein>
    <submittedName>
        <fullName evidence="1">Uncharacterized protein</fullName>
    </submittedName>
</protein>
<dbReference type="HOGENOM" id="CLU_2494312_0_0_5"/>
<reference evidence="2" key="1">
    <citation type="journal article" date="2009" name="PLoS ONE">
        <title>Methylobacterium genome sequences: a reference blueprint to investigate microbial metabolism of C1 compounds from natural and industrial sources.</title>
        <authorList>
            <person name="Vuilleumier S."/>
            <person name="Chistoserdova L."/>
            <person name="Lee M.-C."/>
            <person name="Bringel F."/>
            <person name="Lajus A."/>
            <person name="Zhou Y."/>
            <person name="Gourion B."/>
            <person name="Barbe V."/>
            <person name="Chang J."/>
            <person name="Cruveiller S."/>
            <person name="Dossat C."/>
            <person name="Gillett W."/>
            <person name="Gruffaz C."/>
            <person name="Haugen E."/>
            <person name="Hourcade E."/>
            <person name="Levy R."/>
            <person name="Mangenot S."/>
            <person name="Muller E."/>
            <person name="Nadalig T."/>
            <person name="Pagni M."/>
            <person name="Penny C."/>
            <person name="Peyraud R."/>
            <person name="Robinson D.G."/>
            <person name="Roche D."/>
            <person name="Rouy Z."/>
            <person name="Saenampechek C."/>
            <person name="Salvignol G."/>
            <person name="Vallenet D."/>
            <person name="Wu Z."/>
            <person name="Marx C.J."/>
            <person name="Vorholt J.A."/>
            <person name="Olson M.V."/>
            <person name="Kaul R."/>
            <person name="Weissenbach J."/>
            <person name="Medigue C."/>
            <person name="Lidstrom M.E."/>
        </authorList>
    </citation>
    <scope>NUCLEOTIDE SEQUENCE [LARGE SCALE GENOMIC DNA]</scope>
    <source>
        <strain evidence="2">DSM 6343 / CIP 106787 / DM4</strain>
    </source>
</reference>
<name>C7CFC2_METED</name>
<evidence type="ECO:0000313" key="2">
    <source>
        <dbReference type="Proteomes" id="UP000008070"/>
    </source>
</evidence>
<organism evidence="1 2">
    <name type="scientific">Methylorubrum extorquens (strain DSM 6343 / CIP 106787 / DM4)</name>
    <name type="common">Methylobacterium extorquens</name>
    <dbReference type="NCBI Taxonomy" id="661410"/>
    <lineage>
        <taxon>Bacteria</taxon>
        <taxon>Pseudomonadati</taxon>
        <taxon>Pseudomonadota</taxon>
        <taxon>Alphaproteobacteria</taxon>
        <taxon>Hyphomicrobiales</taxon>
        <taxon>Methylobacteriaceae</taxon>
        <taxon>Methylorubrum</taxon>
    </lineage>
</organism>
<evidence type="ECO:0000313" key="1">
    <source>
        <dbReference type="EMBL" id="CAX26056.1"/>
    </source>
</evidence>